<protein>
    <submittedName>
        <fullName evidence="1">Uncharacterized protein</fullName>
    </submittedName>
</protein>
<proteinExistence type="predicted"/>
<name>A0ACC0JV50_CHOFU</name>
<accession>A0ACC0JV50</accession>
<evidence type="ECO:0000313" key="2">
    <source>
        <dbReference type="Proteomes" id="UP001064048"/>
    </source>
</evidence>
<gene>
    <name evidence="1" type="ORF">MSG28_002240</name>
</gene>
<dbReference type="EMBL" id="CM046103">
    <property type="protein sequence ID" value="KAI8427876.1"/>
    <property type="molecule type" value="Genomic_DNA"/>
</dbReference>
<reference evidence="1 2" key="1">
    <citation type="journal article" date="2022" name="Genome Biol. Evol.">
        <title>The Spruce Budworm Genome: Reconstructing the Evolutionary History of Antifreeze Proteins.</title>
        <authorList>
            <person name="Beliveau C."/>
            <person name="Gagne P."/>
            <person name="Picq S."/>
            <person name="Vernygora O."/>
            <person name="Keeling C.I."/>
            <person name="Pinkney K."/>
            <person name="Doucet D."/>
            <person name="Wen F."/>
            <person name="Johnston J.S."/>
            <person name="Maaroufi H."/>
            <person name="Boyle B."/>
            <person name="Laroche J."/>
            <person name="Dewar K."/>
            <person name="Juretic N."/>
            <person name="Blackburn G."/>
            <person name="Nisole A."/>
            <person name="Brunet B."/>
            <person name="Brandao M."/>
            <person name="Lumley L."/>
            <person name="Duan J."/>
            <person name="Quan G."/>
            <person name="Lucarotti C.J."/>
            <person name="Roe A.D."/>
            <person name="Sperling F.A.H."/>
            <person name="Levesque R.C."/>
            <person name="Cusson M."/>
        </authorList>
    </citation>
    <scope>NUCLEOTIDE SEQUENCE [LARGE SCALE GENOMIC DNA]</scope>
    <source>
        <strain evidence="1">Glfc:IPQL:Cfum</strain>
    </source>
</reference>
<keyword evidence="2" id="KW-1185">Reference proteome</keyword>
<sequence>MRRLRCTSEASAGAGAEVARALHRLAFALWRAVFHLQWGYTRACARTRSRSAPDTPPRRPMTRAVSAPATPASAFTREQEHKPFNMLHIATLPSQVIFDKYRIVLDKVRSAIWRLNSDQDRDAISDGSIVEAEPEALLRVRLRLRSVCVTFTSYVALAPTTSKYIHAD</sequence>
<comment type="caution">
    <text evidence="1">The sequence shown here is derived from an EMBL/GenBank/DDBJ whole genome shotgun (WGS) entry which is preliminary data.</text>
</comment>
<dbReference type="Proteomes" id="UP001064048">
    <property type="component" value="Chromosome 3"/>
</dbReference>
<evidence type="ECO:0000313" key="1">
    <source>
        <dbReference type="EMBL" id="KAI8427876.1"/>
    </source>
</evidence>
<organism evidence="1 2">
    <name type="scientific">Choristoneura fumiferana</name>
    <name type="common">Spruce budworm moth</name>
    <name type="synonym">Archips fumiferana</name>
    <dbReference type="NCBI Taxonomy" id="7141"/>
    <lineage>
        <taxon>Eukaryota</taxon>
        <taxon>Metazoa</taxon>
        <taxon>Ecdysozoa</taxon>
        <taxon>Arthropoda</taxon>
        <taxon>Hexapoda</taxon>
        <taxon>Insecta</taxon>
        <taxon>Pterygota</taxon>
        <taxon>Neoptera</taxon>
        <taxon>Endopterygota</taxon>
        <taxon>Lepidoptera</taxon>
        <taxon>Glossata</taxon>
        <taxon>Ditrysia</taxon>
        <taxon>Tortricoidea</taxon>
        <taxon>Tortricidae</taxon>
        <taxon>Tortricinae</taxon>
        <taxon>Choristoneura</taxon>
    </lineage>
</organism>